<dbReference type="SUPFAM" id="SSF52058">
    <property type="entry name" value="L domain-like"/>
    <property type="match status" value="1"/>
</dbReference>
<dbReference type="EMBL" id="BRXW01000060">
    <property type="protein sequence ID" value="GMI03628.1"/>
    <property type="molecule type" value="Genomic_DNA"/>
</dbReference>
<proteinExistence type="predicted"/>
<evidence type="ECO:0000313" key="1">
    <source>
        <dbReference type="EMBL" id="GMI03628.1"/>
    </source>
</evidence>
<accession>A0A9W7CD84</accession>
<dbReference type="InterPro" id="IPR032675">
    <property type="entry name" value="LRR_dom_sf"/>
</dbReference>
<protein>
    <submittedName>
        <fullName evidence="1">Uncharacterized protein</fullName>
    </submittedName>
</protein>
<dbReference type="PANTHER" id="PTHR45661">
    <property type="entry name" value="SURFACE ANTIGEN"/>
    <property type="match status" value="1"/>
</dbReference>
<dbReference type="InterPro" id="IPR053139">
    <property type="entry name" value="Surface_bspA-like"/>
</dbReference>
<dbReference type="AlphaFoldDB" id="A0A9W7CD84"/>
<comment type="caution">
    <text evidence="1">The sequence shown here is derived from an EMBL/GenBank/DDBJ whole genome shotgun (WGS) entry which is preliminary data.</text>
</comment>
<organism evidence="1 2">
    <name type="scientific">Triparma laevis f. longispina</name>
    <dbReference type="NCBI Taxonomy" id="1714387"/>
    <lineage>
        <taxon>Eukaryota</taxon>
        <taxon>Sar</taxon>
        <taxon>Stramenopiles</taxon>
        <taxon>Ochrophyta</taxon>
        <taxon>Bolidophyceae</taxon>
        <taxon>Parmales</taxon>
        <taxon>Triparmaceae</taxon>
        <taxon>Triparma</taxon>
    </lineage>
</organism>
<dbReference type="OrthoDB" id="8023798at2759"/>
<dbReference type="Pfam" id="PF13306">
    <property type="entry name" value="LRR_5"/>
    <property type="match status" value="1"/>
</dbReference>
<dbReference type="Gene3D" id="3.80.10.10">
    <property type="entry name" value="Ribonuclease Inhibitor"/>
    <property type="match status" value="1"/>
</dbReference>
<keyword evidence="2" id="KW-1185">Reference proteome</keyword>
<dbReference type="Proteomes" id="UP001165122">
    <property type="component" value="Unassembled WGS sequence"/>
</dbReference>
<sequence>MSNYIALESHTLMRLRLATKGWKAAADALIDEEVESGAMIVRGSRDMASGDWACCCTVNLVVVDIPEGMESIGWCAFCGCSSMTTVSFPTTLTSIDSRAFADCSSLDNVDLLHTNLQKIDWRAFKDCSELKSMMIPDSLQTLGEDVFLACSKLVPSSIDVNEVNGNNASSEVVAHLRSQQNNP</sequence>
<reference evidence="2" key="1">
    <citation type="journal article" date="2023" name="Commun. Biol.">
        <title>Genome analysis of Parmales, the sister group of diatoms, reveals the evolutionary specialization of diatoms from phago-mixotrophs to photoautotrophs.</title>
        <authorList>
            <person name="Ban H."/>
            <person name="Sato S."/>
            <person name="Yoshikawa S."/>
            <person name="Yamada K."/>
            <person name="Nakamura Y."/>
            <person name="Ichinomiya M."/>
            <person name="Sato N."/>
            <person name="Blanc-Mathieu R."/>
            <person name="Endo H."/>
            <person name="Kuwata A."/>
            <person name="Ogata H."/>
        </authorList>
    </citation>
    <scope>NUCLEOTIDE SEQUENCE [LARGE SCALE GENOMIC DNA]</scope>
    <source>
        <strain evidence="2">NIES 3700</strain>
    </source>
</reference>
<dbReference type="PANTHER" id="PTHR45661:SF3">
    <property type="entry name" value="IG-LIKE DOMAIN-CONTAINING PROTEIN"/>
    <property type="match status" value="1"/>
</dbReference>
<name>A0A9W7CD84_9STRA</name>
<gene>
    <name evidence="1" type="ORF">TrLO_g10709</name>
</gene>
<evidence type="ECO:0000313" key="2">
    <source>
        <dbReference type="Proteomes" id="UP001165122"/>
    </source>
</evidence>
<dbReference type="InterPro" id="IPR026906">
    <property type="entry name" value="LRR_5"/>
</dbReference>